<comment type="similarity">
    <text evidence="2">Belongs to the asparagine synthetase family.</text>
</comment>
<dbReference type="GO" id="GO:0005524">
    <property type="term" value="F:ATP binding"/>
    <property type="evidence" value="ECO:0007669"/>
    <property type="project" value="UniProtKB-KW"/>
</dbReference>
<keyword evidence="8" id="KW-0061">Asparagine biosynthesis</keyword>
<dbReference type="PROSITE" id="PS51278">
    <property type="entry name" value="GATASE_TYPE_2"/>
    <property type="match status" value="1"/>
</dbReference>
<dbReference type="InterPro" id="IPR006426">
    <property type="entry name" value="Asn_synth_AEB"/>
</dbReference>
<dbReference type="InterPro" id="IPR017932">
    <property type="entry name" value="GATase_2_dom"/>
</dbReference>
<evidence type="ECO:0000256" key="2">
    <source>
        <dbReference type="ARBA" id="ARBA00005752"/>
    </source>
</evidence>
<dbReference type="GO" id="GO:0005829">
    <property type="term" value="C:cytosol"/>
    <property type="evidence" value="ECO:0007669"/>
    <property type="project" value="TreeGrafter"/>
</dbReference>
<keyword evidence="11" id="KW-0614">Plasmid</keyword>
<dbReference type="Pfam" id="PF00733">
    <property type="entry name" value="Asn_synthase"/>
    <property type="match status" value="1"/>
</dbReference>
<dbReference type="PANTHER" id="PTHR43284">
    <property type="entry name" value="ASPARAGINE SYNTHETASE (GLUTAMINE-HYDROLYZING)"/>
    <property type="match status" value="1"/>
</dbReference>
<dbReference type="PIRSF" id="PIRSF001589">
    <property type="entry name" value="Asn_synthetase_glu-h"/>
    <property type="match status" value="1"/>
</dbReference>
<dbReference type="PANTHER" id="PTHR43284:SF1">
    <property type="entry name" value="ASPARAGINE SYNTHETASE"/>
    <property type="match status" value="1"/>
</dbReference>
<keyword evidence="6 8" id="KW-0315">Glutamine amidotransferase</keyword>
<evidence type="ECO:0000256" key="7">
    <source>
        <dbReference type="ARBA" id="ARBA00048741"/>
    </source>
</evidence>
<dbReference type="SUPFAM" id="SSF56235">
    <property type="entry name" value="N-terminal nucleophile aminohydrolases (Ntn hydrolases)"/>
    <property type="match status" value="1"/>
</dbReference>
<keyword evidence="5 9" id="KW-0067">ATP-binding</keyword>
<dbReference type="AlphaFoldDB" id="A0A2R4VUH9"/>
<dbReference type="GO" id="GO:0004066">
    <property type="term" value="F:asparagine synthase (glutamine-hydrolyzing) activity"/>
    <property type="evidence" value="ECO:0007669"/>
    <property type="project" value="UniProtKB-EC"/>
</dbReference>
<evidence type="ECO:0000256" key="9">
    <source>
        <dbReference type="PIRSR" id="PIRSR001589-2"/>
    </source>
</evidence>
<gene>
    <name evidence="11" type="primary">asnB</name>
    <name evidence="11" type="ORF">A6A40_23880</name>
</gene>
<dbReference type="Proteomes" id="UP000077405">
    <property type="component" value="Plasmid pYZ4"/>
</dbReference>
<reference evidence="11 12" key="1">
    <citation type="submission" date="2018-04" db="EMBL/GenBank/DDBJ databases">
        <title>Complete genome sequence of the nitrogen-fixing bacterium Azospirillum humicireducens type strain SgZ-5.</title>
        <authorList>
            <person name="Yu Z."/>
        </authorList>
    </citation>
    <scope>NUCLEOTIDE SEQUENCE [LARGE SCALE GENOMIC DNA]</scope>
    <source>
        <strain evidence="11 12">SgZ-5</strain>
        <plasmid evidence="11 12">pYZ4</plasmid>
    </source>
</reference>
<dbReference type="NCBIfam" id="TIGR01536">
    <property type="entry name" value="asn_synth_AEB"/>
    <property type="match status" value="1"/>
</dbReference>
<comment type="catalytic activity">
    <reaction evidence="7">
        <text>L-aspartate + L-glutamine + ATP + H2O = L-asparagine + L-glutamate + AMP + diphosphate + H(+)</text>
        <dbReference type="Rhea" id="RHEA:12228"/>
        <dbReference type="ChEBI" id="CHEBI:15377"/>
        <dbReference type="ChEBI" id="CHEBI:15378"/>
        <dbReference type="ChEBI" id="CHEBI:29985"/>
        <dbReference type="ChEBI" id="CHEBI:29991"/>
        <dbReference type="ChEBI" id="CHEBI:30616"/>
        <dbReference type="ChEBI" id="CHEBI:33019"/>
        <dbReference type="ChEBI" id="CHEBI:58048"/>
        <dbReference type="ChEBI" id="CHEBI:58359"/>
        <dbReference type="ChEBI" id="CHEBI:456215"/>
        <dbReference type="EC" id="6.3.5.4"/>
    </reaction>
</comment>
<proteinExistence type="inferred from homology"/>
<dbReference type="SUPFAM" id="SSF52402">
    <property type="entry name" value="Adenine nucleotide alpha hydrolases-like"/>
    <property type="match status" value="1"/>
</dbReference>
<comment type="pathway">
    <text evidence="1">Amino-acid biosynthesis; L-asparagine biosynthesis; L-asparagine from L-aspartate (L-Gln route): step 1/1.</text>
</comment>
<keyword evidence="4 9" id="KW-0547">Nucleotide-binding</keyword>
<name>A0A2R4VUH9_9PROT</name>
<accession>A0A2R4VUH9</accession>
<dbReference type="Pfam" id="PF13522">
    <property type="entry name" value="GATase_6"/>
    <property type="match status" value="1"/>
</dbReference>
<evidence type="ECO:0000256" key="6">
    <source>
        <dbReference type="ARBA" id="ARBA00022962"/>
    </source>
</evidence>
<evidence type="ECO:0000256" key="8">
    <source>
        <dbReference type="PIRSR" id="PIRSR001589-1"/>
    </source>
</evidence>
<feature type="active site" description="For GATase activity" evidence="8">
    <location>
        <position position="10"/>
    </location>
</feature>
<evidence type="ECO:0000256" key="5">
    <source>
        <dbReference type="ARBA" id="ARBA00022840"/>
    </source>
</evidence>
<keyword evidence="12" id="KW-1185">Reference proteome</keyword>
<dbReference type="InterPro" id="IPR051786">
    <property type="entry name" value="ASN_synthetase/amidase"/>
</dbReference>
<dbReference type="InterPro" id="IPR001962">
    <property type="entry name" value="Asn_synthase"/>
</dbReference>
<dbReference type="EMBL" id="CP028905">
    <property type="protein sequence ID" value="AWB08082.1"/>
    <property type="molecule type" value="Genomic_DNA"/>
</dbReference>
<dbReference type="InterPro" id="IPR029055">
    <property type="entry name" value="Ntn_hydrolases_N"/>
</dbReference>
<dbReference type="InterPro" id="IPR033738">
    <property type="entry name" value="AsnB_N"/>
</dbReference>
<feature type="binding site" evidence="9">
    <location>
        <begin position="377"/>
        <end position="378"/>
    </location>
    <ligand>
        <name>ATP</name>
        <dbReference type="ChEBI" id="CHEBI:30616"/>
    </ligand>
</feature>
<organism evidence="11 12">
    <name type="scientific">Azospirillum humicireducens</name>
    <dbReference type="NCBI Taxonomy" id="1226968"/>
    <lineage>
        <taxon>Bacteria</taxon>
        <taxon>Pseudomonadati</taxon>
        <taxon>Pseudomonadota</taxon>
        <taxon>Alphaproteobacteria</taxon>
        <taxon>Rhodospirillales</taxon>
        <taxon>Azospirillaceae</taxon>
        <taxon>Azospirillum</taxon>
    </lineage>
</organism>
<dbReference type="Gene3D" id="3.60.20.10">
    <property type="entry name" value="Glutamine Phosphoribosylpyrophosphate, subunit 1, domain 1"/>
    <property type="match status" value="1"/>
</dbReference>
<evidence type="ECO:0000256" key="4">
    <source>
        <dbReference type="ARBA" id="ARBA00022741"/>
    </source>
</evidence>
<dbReference type="KEGG" id="ahu:A6A40_23880"/>
<sequence length="639" mass="73128">MIFWENAIVCGVVALINLAGRSVSPDVVQAMTRALAHRGPNAEGVWCDGEIGLGHRRLSILDLSPRANQPLHSTDGELVVSYNGEIYNFQELRRLLEEEGAIFTTNTDTEVLLWGYRFWGIEPLMRRINGMAALAIVDRRRRRMILARDRYGIKPLYLWRHGSTLAAASEIKAFMAHPDFRVTLNQEALNEYFTFQNLFRQHTLFQGVDMLPAGTIMEIEANGHDRQYQYWDFDFSKPDNRMEAAAAAEETRRHLQQAVERQLLSDVPVGAYLSGGIDSGALVAIASQHVPRLATFTAGFEMSSVEGIEKTFDERRNAELMAHACQTEHYEQVMNAGDIRWALPRVVWHLEDLRLGMCYPNYYIARLASKFVGGCLSGAGGDELFGGYPWRYFRVLNPANEKFYLRSYYEFWQRLMLQSERQSMFQSGSFRDAASKDMLEVFSGVFPDTGHLSLLTPEEQISNTFYFECKTFLSGLLIVNDKLSMASGLEERVPFLDNDLVSLAQKIPVHLKLPDLEQFRFIDEDLFSKRILAQNTYNTGKSVLRSALQGFLPTEVVSRPKQGFSAPDGSWYQGENASYVRNFLLSEKLIMSDFIRPDFVRRIVDEHTGRIANHRLLIWSFLCFEWWCRIFLNGERPVS</sequence>
<dbReference type="CDD" id="cd01991">
    <property type="entry name" value="Asn_synthase_B_C"/>
    <property type="match status" value="1"/>
</dbReference>
<evidence type="ECO:0000256" key="1">
    <source>
        <dbReference type="ARBA" id="ARBA00005187"/>
    </source>
</evidence>
<dbReference type="InterPro" id="IPR014729">
    <property type="entry name" value="Rossmann-like_a/b/a_fold"/>
</dbReference>
<feature type="domain" description="Glutamine amidotransferase type-2" evidence="10">
    <location>
        <begin position="10"/>
        <end position="222"/>
    </location>
</feature>
<evidence type="ECO:0000256" key="3">
    <source>
        <dbReference type="ARBA" id="ARBA00012737"/>
    </source>
</evidence>
<geneLocation type="plasmid" evidence="11 12">
    <name>pYZ4</name>
</geneLocation>
<protein>
    <recommendedName>
        <fullName evidence="3">asparagine synthase (glutamine-hydrolyzing)</fullName>
        <ecNumber evidence="3">6.3.5.4</ecNumber>
    </recommendedName>
</protein>
<dbReference type="EC" id="6.3.5.4" evidence="3"/>
<dbReference type="Gene3D" id="3.40.50.620">
    <property type="entry name" value="HUPs"/>
    <property type="match status" value="1"/>
</dbReference>
<dbReference type="GO" id="GO:0006529">
    <property type="term" value="P:asparagine biosynthetic process"/>
    <property type="evidence" value="ECO:0007669"/>
    <property type="project" value="UniProtKB-KW"/>
</dbReference>
<keyword evidence="8" id="KW-0028">Amino-acid biosynthesis</keyword>
<dbReference type="CDD" id="cd00712">
    <property type="entry name" value="AsnB"/>
    <property type="match status" value="1"/>
</dbReference>
<evidence type="ECO:0000313" key="11">
    <source>
        <dbReference type="EMBL" id="AWB08082.1"/>
    </source>
</evidence>
<evidence type="ECO:0000259" key="10">
    <source>
        <dbReference type="PROSITE" id="PS51278"/>
    </source>
</evidence>
<evidence type="ECO:0000313" key="12">
    <source>
        <dbReference type="Proteomes" id="UP000077405"/>
    </source>
</evidence>
<feature type="binding site" evidence="9">
    <location>
        <position position="108"/>
    </location>
    <ligand>
        <name>L-glutamine</name>
        <dbReference type="ChEBI" id="CHEBI:58359"/>
    </ligand>
</feature>
<dbReference type="OrthoDB" id="9763290at2"/>